<dbReference type="OrthoDB" id="421040at2759"/>
<evidence type="ECO:0000313" key="1">
    <source>
        <dbReference type="Proteomes" id="UP000515204"/>
    </source>
</evidence>
<evidence type="ECO:0000313" key="2">
    <source>
        <dbReference type="RefSeq" id="XP_014486579.1"/>
    </source>
</evidence>
<accession>A0A6P3Y9B7</accession>
<keyword evidence="1" id="KW-1185">Reference proteome</keyword>
<organism evidence="1 2">
    <name type="scientific">Dinoponera quadriceps</name>
    <name type="common">South American ant</name>
    <dbReference type="NCBI Taxonomy" id="609295"/>
    <lineage>
        <taxon>Eukaryota</taxon>
        <taxon>Metazoa</taxon>
        <taxon>Ecdysozoa</taxon>
        <taxon>Arthropoda</taxon>
        <taxon>Hexapoda</taxon>
        <taxon>Insecta</taxon>
        <taxon>Pterygota</taxon>
        <taxon>Neoptera</taxon>
        <taxon>Endopterygota</taxon>
        <taxon>Hymenoptera</taxon>
        <taxon>Apocrita</taxon>
        <taxon>Aculeata</taxon>
        <taxon>Formicoidea</taxon>
        <taxon>Formicidae</taxon>
        <taxon>Ponerinae</taxon>
        <taxon>Ponerini</taxon>
        <taxon>Dinoponera</taxon>
    </lineage>
</organism>
<gene>
    <name evidence="2" type="primary">LOC106750627</name>
</gene>
<dbReference type="RefSeq" id="XP_014486579.1">
    <property type="nucleotide sequence ID" value="XM_014631093.1"/>
</dbReference>
<reference evidence="2" key="1">
    <citation type="submission" date="2025-08" db="UniProtKB">
        <authorList>
            <consortium name="RefSeq"/>
        </authorList>
    </citation>
    <scope>IDENTIFICATION</scope>
</reference>
<proteinExistence type="predicted"/>
<dbReference type="Proteomes" id="UP000515204">
    <property type="component" value="Unplaced"/>
</dbReference>
<protein>
    <submittedName>
        <fullName evidence="2">Uncharacterized protein LOC106750627</fullName>
    </submittedName>
</protein>
<dbReference type="GeneID" id="106750627"/>
<name>A0A6P3Y9B7_DINQU</name>
<dbReference type="AlphaFoldDB" id="A0A6P3Y9B7"/>
<dbReference type="KEGG" id="dqu:106750627"/>
<sequence length="137" mass="16108">MGIFGNELADRKAKEASTWGINTLFRYHPCDLKGHWKKRLYDDFENWIQENSLNKGSLFTRFRIVDFPECPHCNTLESADHVIWQCSRFEVQRDILLRNGMTTFRTLPWPVHSLLATKDLKSYTLLGQFINGINIFI</sequence>